<reference evidence="2 3" key="1">
    <citation type="submission" date="2021-01" db="EMBL/GenBank/DDBJ databases">
        <title>Whole genome shotgun sequence of Actinoplanes couchii NBRC 106145.</title>
        <authorList>
            <person name="Komaki H."/>
            <person name="Tamura T."/>
        </authorList>
    </citation>
    <scope>NUCLEOTIDE SEQUENCE [LARGE SCALE GENOMIC DNA]</scope>
    <source>
        <strain evidence="2 3">NBRC 106145</strain>
    </source>
</reference>
<name>A0ABQ3XJ21_9ACTN</name>
<dbReference type="EMBL" id="BOMG01000086">
    <property type="protein sequence ID" value="GID58502.1"/>
    <property type="molecule type" value="Genomic_DNA"/>
</dbReference>
<gene>
    <name evidence="2" type="ORF">Aco03nite_069060</name>
</gene>
<sequence>MTRSLRTAPPPTVSKPPSHWPWRMKTLASGRHIRDEELTWIAADRAMSAAREPPTHT</sequence>
<dbReference type="Proteomes" id="UP000612282">
    <property type="component" value="Unassembled WGS sequence"/>
</dbReference>
<comment type="caution">
    <text evidence="2">The sequence shown here is derived from an EMBL/GenBank/DDBJ whole genome shotgun (WGS) entry which is preliminary data.</text>
</comment>
<evidence type="ECO:0000313" key="3">
    <source>
        <dbReference type="Proteomes" id="UP000612282"/>
    </source>
</evidence>
<protein>
    <submittedName>
        <fullName evidence="2">Uncharacterized protein</fullName>
    </submittedName>
</protein>
<evidence type="ECO:0000313" key="2">
    <source>
        <dbReference type="EMBL" id="GID58502.1"/>
    </source>
</evidence>
<keyword evidence="3" id="KW-1185">Reference proteome</keyword>
<evidence type="ECO:0000256" key="1">
    <source>
        <dbReference type="SAM" id="MobiDB-lite"/>
    </source>
</evidence>
<accession>A0ABQ3XJ21</accession>
<feature type="region of interest" description="Disordered" evidence="1">
    <location>
        <begin position="1"/>
        <end position="22"/>
    </location>
</feature>
<dbReference type="RefSeq" id="WP_203802882.1">
    <property type="nucleotide sequence ID" value="NZ_BAAAQE010000013.1"/>
</dbReference>
<proteinExistence type="predicted"/>
<organism evidence="2 3">
    <name type="scientific">Actinoplanes couchii</name>
    <dbReference type="NCBI Taxonomy" id="403638"/>
    <lineage>
        <taxon>Bacteria</taxon>
        <taxon>Bacillati</taxon>
        <taxon>Actinomycetota</taxon>
        <taxon>Actinomycetes</taxon>
        <taxon>Micromonosporales</taxon>
        <taxon>Micromonosporaceae</taxon>
        <taxon>Actinoplanes</taxon>
    </lineage>
</organism>